<name>A0A1K0FZE0_9BASI</name>
<accession>A0A1K0FZE0</accession>
<reference evidence="3" key="1">
    <citation type="submission" date="2016-04" db="EMBL/GenBank/DDBJ databases">
        <authorList>
            <person name="Guldener U."/>
            <person name="Guldener U."/>
        </authorList>
    </citation>
    <scope>NUCLEOTIDE SEQUENCE [LARGE SCALE GENOMIC DNA]</scope>
    <source>
        <strain evidence="3">UB2112</strain>
    </source>
</reference>
<gene>
    <name evidence="2" type="ORF">UBRO_01620</name>
</gene>
<dbReference type="OrthoDB" id="10284979at2759"/>
<protein>
    <submittedName>
        <fullName evidence="2">Uncharacterized protein</fullName>
    </submittedName>
</protein>
<feature type="compositionally biased region" description="Polar residues" evidence="1">
    <location>
        <begin position="184"/>
        <end position="196"/>
    </location>
</feature>
<evidence type="ECO:0000313" key="3">
    <source>
        <dbReference type="Proteomes" id="UP000179920"/>
    </source>
</evidence>
<dbReference type="Proteomes" id="UP000179920">
    <property type="component" value="Chromosome III"/>
</dbReference>
<sequence>MAKLSSSALRIIAPFHCTAPLSSEAIILSNLFVRHRPANAGLGLSDASMKGVVPRHITVPERHRAWQRELTYASAVALQPGSVKRASSSCQHLARRCSFASQVMEKHTGSEMLGEACPGQQVGSAARQNREREDFLEIAPLLTPTIAKKSSSFQRRSELKPFSLENSRIADSAADPRGPRGGLRSQQRISTEVTGS</sequence>
<proteinExistence type="predicted"/>
<dbReference type="AlphaFoldDB" id="A0A1K0FZE0"/>
<evidence type="ECO:0000256" key="1">
    <source>
        <dbReference type="SAM" id="MobiDB-lite"/>
    </source>
</evidence>
<evidence type="ECO:0000313" key="2">
    <source>
        <dbReference type="EMBL" id="SAM76681.1"/>
    </source>
</evidence>
<feature type="region of interest" description="Disordered" evidence="1">
    <location>
        <begin position="149"/>
        <end position="196"/>
    </location>
</feature>
<dbReference type="EMBL" id="LT558119">
    <property type="protein sequence ID" value="SAM76681.1"/>
    <property type="molecule type" value="Genomic_DNA"/>
</dbReference>
<organism evidence="2 3">
    <name type="scientific">Ustilago bromivora</name>
    <dbReference type="NCBI Taxonomy" id="307758"/>
    <lineage>
        <taxon>Eukaryota</taxon>
        <taxon>Fungi</taxon>
        <taxon>Dikarya</taxon>
        <taxon>Basidiomycota</taxon>
        <taxon>Ustilaginomycotina</taxon>
        <taxon>Ustilaginomycetes</taxon>
        <taxon>Ustilaginales</taxon>
        <taxon>Ustilaginaceae</taxon>
        <taxon>Ustilago</taxon>
    </lineage>
</organism>